<dbReference type="AlphaFoldDB" id="A0A0F9ST57"/>
<comment type="caution">
    <text evidence="1">The sequence shown here is derived from an EMBL/GenBank/DDBJ whole genome shotgun (WGS) entry which is preliminary data.</text>
</comment>
<reference evidence="1" key="1">
    <citation type="journal article" date="2015" name="Nature">
        <title>Complex archaea that bridge the gap between prokaryotes and eukaryotes.</title>
        <authorList>
            <person name="Spang A."/>
            <person name="Saw J.H."/>
            <person name="Jorgensen S.L."/>
            <person name="Zaremba-Niedzwiedzka K."/>
            <person name="Martijn J."/>
            <person name="Lind A.E."/>
            <person name="van Eijk R."/>
            <person name="Schleper C."/>
            <person name="Guy L."/>
            <person name="Ettema T.J."/>
        </authorList>
    </citation>
    <scope>NUCLEOTIDE SEQUENCE</scope>
</reference>
<sequence length="367" mass="40085">MRYLAQGQTVGCSLPLLELPTVFGGFQKDAFSVEFTIHDGAGTQTFPAAGREVVDLNDCPTGTRLGVGRYAAAWTVSLTEPLGRHEIRWFYKETAASDEQILVRKFEVLVTVSDPLAPAYASIAEMREDGITEADASDARLLRLLQFASRRVEQFTGRHFDPRSLTLMVDGSGGRSQLLDQPIIALESVALDASAFVGAELLIENDLFLVYNRHLSQGLLHPDDRNNPKIEFVHGRDLFGRGQLDIIQGLTLTRLAFPIGPQNVRITGVFGYTDADGTPLGDTPVLLQHATKLLLLRDLPGLTDCDAREDAQKRWRLLAEKTSEQSYRLANLSSAGTAHVATGALSGDPEIDTILVQYLRPPAMGSA</sequence>
<proteinExistence type="predicted"/>
<evidence type="ECO:0000313" key="1">
    <source>
        <dbReference type="EMBL" id="KKN72180.1"/>
    </source>
</evidence>
<dbReference type="EMBL" id="LAZR01000367">
    <property type="protein sequence ID" value="KKN72180.1"/>
    <property type="molecule type" value="Genomic_DNA"/>
</dbReference>
<protein>
    <submittedName>
        <fullName evidence="1">Uncharacterized protein</fullName>
    </submittedName>
</protein>
<gene>
    <name evidence="1" type="ORF">LCGC14_0413170</name>
</gene>
<organism evidence="1">
    <name type="scientific">marine sediment metagenome</name>
    <dbReference type="NCBI Taxonomy" id="412755"/>
    <lineage>
        <taxon>unclassified sequences</taxon>
        <taxon>metagenomes</taxon>
        <taxon>ecological metagenomes</taxon>
    </lineage>
</organism>
<accession>A0A0F9ST57</accession>
<name>A0A0F9ST57_9ZZZZ</name>